<reference evidence="6 7" key="1">
    <citation type="submission" date="2019-03" db="EMBL/GenBank/DDBJ databases">
        <title>Genomic Encyclopedia of Type Strains, Phase IV (KMG-IV): sequencing the most valuable type-strain genomes for metagenomic binning, comparative biology and taxonomic classification.</title>
        <authorList>
            <person name="Goeker M."/>
        </authorList>
    </citation>
    <scope>NUCLEOTIDE SEQUENCE [LARGE SCALE GENOMIC DNA]</scope>
    <source>
        <strain evidence="6 7">DSM 45361</strain>
    </source>
</reference>
<dbReference type="InterPro" id="IPR005561">
    <property type="entry name" value="ANTAR"/>
</dbReference>
<dbReference type="SMART" id="SM01012">
    <property type="entry name" value="ANTAR"/>
    <property type="match status" value="1"/>
</dbReference>
<dbReference type="Pfam" id="PF03861">
    <property type="entry name" value="ANTAR"/>
    <property type="match status" value="1"/>
</dbReference>
<organism evidence="6 7">
    <name type="scientific">Labedaea rhizosphaerae</name>
    <dbReference type="NCBI Taxonomy" id="598644"/>
    <lineage>
        <taxon>Bacteria</taxon>
        <taxon>Bacillati</taxon>
        <taxon>Actinomycetota</taxon>
        <taxon>Actinomycetes</taxon>
        <taxon>Pseudonocardiales</taxon>
        <taxon>Pseudonocardiaceae</taxon>
        <taxon>Labedaea</taxon>
    </lineage>
</organism>
<dbReference type="PROSITE" id="PS50921">
    <property type="entry name" value="ANTAR"/>
    <property type="match status" value="1"/>
</dbReference>
<keyword evidence="7" id="KW-1185">Reference proteome</keyword>
<keyword evidence="2" id="KW-0418">Kinase</keyword>
<name>A0A4R6SAL1_LABRH</name>
<dbReference type="SUPFAM" id="SSF52172">
    <property type="entry name" value="CheY-like"/>
    <property type="match status" value="1"/>
</dbReference>
<evidence type="ECO:0000256" key="3">
    <source>
        <dbReference type="ARBA" id="ARBA00023015"/>
    </source>
</evidence>
<evidence type="ECO:0000256" key="1">
    <source>
        <dbReference type="ARBA" id="ARBA00022679"/>
    </source>
</evidence>
<evidence type="ECO:0000313" key="6">
    <source>
        <dbReference type="EMBL" id="TDP96467.1"/>
    </source>
</evidence>
<keyword evidence="4" id="KW-0804">Transcription</keyword>
<dbReference type="InterPro" id="IPR011006">
    <property type="entry name" value="CheY-like_superfamily"/>
</dbReference>
<sequence>MAATEQDWHRDKVAFVAGSHDPSSQDIGPLAREFALLTQTLLHADTVAGALQEVVVVALEVVPGADVVSVTLCAPDGTYHTPVETDPVAVELDQLQYDNQEGPCVEASKTPGPAYFSSPDLATEPAWPSFGPAAAKHGFRSVLSTALLYDAHQPRPCAALNCYSREANAFDAHDRDIALLLATHASLALANTQALTRADLQEQHLRKALDSRDTIGMAKGILMQRRGISAEDAFDLLRRTSQDLNIRLTKIAETIVARRAELDDRAATE</sequence>
<dbReference type="SMART" id="SM00065">
    <property type="entry name" value="GAF"/>
    <property type="match status" value="1"/>
</dbReference>
<evidence type="ECO:0000313" key="7">
    <source>
        <dbReference type="Proteomes" id="UP000295444"/>
    </source>
</evidence>
<dbReference type="Proteomes" id="UP000295444">
    <property type="component" value="Unassembled WGS sequence"/>
</dbReference>
<protein>
    <submittedName>
        <fullName evidence="6">GAF domain-containing protein</fullName>
    </submittedName>
</protein>
<dbReference type="AlphaFoldDB" id="A0A4R6SAL1"/>
<dbReference type="GO" id="GO:0003723">
    <property type="term" value="F:RNA binding"/>
    <property type="evidence" value="ECO:0007669"/>
    <property type="project" value="InterPro"/>
</dbReference>
<dbReference type="InterPro" id="IPR029016">
    <property type="entry name" value="GAF-like_dom_sf"/>
</dbReference>
<comment type="caution">
    <text evidence="6">The sequence shown here is derived from an EMBL/GenBank/DDBJ whole genome shotgun (WGS) entry which is preliminary data.</text>
</comment>
<feature type="domain" description="ANTAR" evidence="5">
    <location>
        <begin position="195"/>
        <end position="256"/>
    </location>
</feature>
<proteinExistence type="predicted"/>
<evidence type="ECO:0000256" key="4">
    <source>
        <dbReference type="ARBA" id="ARBA00023163"/>
    </source>
</evidence>
<dbReference type="InterPro" id="IPR003018">
    <property type="entry name" value="GAF"/>
</dbReference>
<keyword evidence="1" id="KW-0808">Transferase</keyword>
<dbReference type="InterPro" id="IPR036388">
    <property type="entry name" value="WH-like_DNA-bd_sf"/>
</dbReference>
<keyword evidence="3" id="KW-0805">Transcription regulation</keyword>
<evidence type="ECO:0000259" key="5">
    <source>
        <dbReference type="PROSITE" id="PS50921"/>
    </source>
</evidence>
<dbReference type="GO" id="GO:0016301">
    <property type="term" value="F:kinase activity"/>
    <property type="evidence" value="ECO:0007669"/>
    <property type="project" value="UniProtKB-KW"/>
</dbReference>
<dbReference type="RefSeq" id="WP_133851813.1">
    <property type="nucleotide sequence ID" value="NZ_SNXZ01000004.1"/>
</dbReference>
<dbReference type="PIRSF" id="PIRSF036625">
    <property type="entry name" value="GAF_ANTAR"/>
    <property type="match status" value="1"/>
</dbReference>
<dbReference type="OrthoDB" id="4629915at2"/>
<evidence type="ECO:0000256" key="2">
    <source>
        <dbReference type="ARBA" id="ARBA00022777"/>
    </source>
</evidence>
<dbReference type="EMBL" id="SNXZ01000004">
    <property type="protein sequence ID" value="TDP96467.1"/>
    <property type="molecule type" value="Genomic_DNA"/>
</dbReference>
<dbReference type="SUPFAM" id="SSF55781">
    <property type="entry name" value="GAF domain-like"/>
    <property type="match status" value="1"/>
</dbReference>
<dbReference type="Gene3D" id="1.10.10.10">
    <property type="entry name" value="Winged helix-like DNA-binding domain superfamily/Winged helix DNA-binding domain"/>
    <property type="match status" value="1"/>
</dbReference>
<gene>
    <name evidence="6" type="ORF">EV186_104455</name>
</gene>
<dbReference type="InterPro" id="IPR012074">
    <property type="entry name" value="GAF_ANTAR"/>
</dbReference>
<dbReference type="Pfam" id="PF13185">
    <property type="entry name" value="GAF_2"/>
    <property type="match status" value="1"/>
</dbReference>
<accession>A0A4R6SAL1</accession>
<dbReference type="Gene3D" id="3.30.450.40">
    <property type="match status" value="1"/>
</dbReference>